<name>A0AA41Y1Z7_9BACT</name>
<evidence type="ECO:0000256" key="1">
    <source>
        <dbReference type="ARBA" id="ARBA00004127"/>
    </source>
</evidence>
<evidence type="ECO:0000313" key="6">
    <source>
        <dbReference type="EMBL" id="MCW0482001.1"/>
    </source>
</evidence>
<keyword evidence="7" id="KW-1185">Reference proteome</keyword>
<proteinExistence type="predicted"/>
<dbReference type="GO" id="GO:0012505">
    <property type="term" value="C:endomembrane system"/>
    <property type="evidence" value="ECO:0007669"/>
    <property type="project" value="UniProtKB-SubCell"/>
</dbReference>
<sequence>MGLLQLGLIIFSVLPVLANALLGYQLLRNGQGILGKPTISPVLFYLSKSITGLAFGLLLAACAHSRFFELFPWLIQDNIPEVQKLMALIFMFGGNLLLVPAYYSLSIFTRVGLPTSPHILHTEGVFRISRNPMYTSFFFFFPACFLLVPSILVALLLIFNLTIHHLIILNEEKFMATEFGEEYLTYKKNTARYL</sequence>
<dbReference type="RefSeq" id="WP_282590608.1">
    <property type="nucleotide sequence ID" value="NZ_JAPAAF010000004.1"/>
</dbReference>
<evidence type="ECO:0000256" key="3">
    <source>
        <dbReference type="ARBA" id="ARBA00022989"/>
    </source>
</evidence>
<dbReference type="Proteomes" id="UP001163821">
    <property type="component" value="Unassembled WGS sequence"/>
</dbReference>
<dbReference type="EMBL" id="JAPAAF010000004">
    <property type="protein sequence ID" value="MCW0482001.1"/>
    <property type="molecule type" value="Genomic_DNA"/>
</dbReference>
<dbReference type="AlphaFoldDB" id="A0AA41Y1Z7"/>
<protein>
    <recommendedName>
        <fullName evidence="8">Isoprenylcysteine carboxylmethyltransferase family protein</fullName>
    </recommendedName>
</protein>
<feature type="transmembrane region" description="Helical" evidence="5">
    <location>
        <begin position="137"/>
        <end position="159"/>
    </location>
</feature>
<dbReference type="Pfam" id="PF04191">
    <property type="entry name" value="PEMT"/>
    <property type="match status" value="1"/>
</dbReference>
<keyword evidence="2 5" id="KW-0812">Transmembrane</keyword>
<reference evidence="6" key="1">
    <citation type="submission" date="2022-10" db="EMBL/GenBank/DDBJ databases">
        <title>Gaoshiqiia sediminis gen. nov., sp. nov., isolated from coastal sediment.</title>
        <authorList>
            <person name="Yu W.X."/>
            <person name="Mu D.S."/>
            <person name="Du J.Z."/>
            <person name="Liang Y.Q."/>
        </authorList>
    </citation>
    <scope>NUCLEOTIDE SEQUENCE</scope>
    <source>
        <strain evidence="6">A06</strain>
    </source>
</reference>
<keyword evidence="4 5" id="KW-0472">Membrane</keyword>
<feature type="transmembrane region" description="Helical" evidence="5">
    <location>
        <begin position="42"/>
        <end position="64"/>
    </location>
</feature>
<evidence type="ECO:0000256" key="2">
    <source>
        <dbReference type="ARBA" id="ARBA00022692"/>
    </source>
</evidence>
<keyword evidence="3 5" id="KW-1133">Transmembrane helix</keyword>
<evidence type="ECO:0008006" key="8">
    <source>
        <dbReference type="Google" id="ProtNLM"/>
    </source>
</evidence>
<dbReference type="Gene3D" id="1.20.120.1630">
    <property type="match status" value="1"/>
</dbReference>
<comment type="caution">
    <text evidence="6">The sequence shown here is derived from an EMBL/GenBank/DDBJ whole genome shotgun (WGS) entry which is preliminary data.</text>
</comment>
<evidence type="ECO:0000313" key="7">
    <source>
        <dbReference type="Proteomes" id="UP001163821"/>
    </source>
</evidence>
<feature type="transmembrane region" description="Helical" evidence="5">
    <location>
        <begin position="85"/>
        <end position="105"/>
    </location>
</feature>
<dbReference type="InterPro" id="IPR007318">
    <property type="entry name" value="Phopholipid_MeTrfase"/>
</dbReference>
<evidence type="ECO:0000256" key="5">
    <source>
        <dbReference type="SAM" id="Phobius"/>
    </source>
</evidence>
<accession>A0AA41Y1Z7</accession>
<gene>
    <name evidence="6" type="ORF">N2K84_04605</name>
</gene>
<evidence type="ECO:0000256" key="4">
    <source>
        <dbReference type="ARBA" id="ARBA00023136"/>
    </source>
</evidence>
<comment type="subcellular location">
    <subcellularLocation>
        <location evidence="1">Endomembrane system</location>
        <topology evidence="1">Multi-pass membrane protein</topology>
    </subcellularLocation>
</comment>
<organism evidence="6 7">
    <name type="scientific">Gaoshiqia sediminis</name>
    <dbReference type="NCBI Taxonomy" id="2986998"/>
    <lineage>
        <taxon>Bacteria</taxon>
        <taxon>Pseudomonadati</taxon>
        <taxon>Bacteroidota</taxon>
        <taxon>Bacteroidia</taxon>
        <taxon>Marinilabiliales</taxon>
        <taxon>Prolixibacteraceae</taxon>
        <taxon>Gaoshiqia</taxon>
    </lineage>
</organism>